<organism evidence="10 11">
    <name type="scientific">Candidatus Glassbacteria bacterium RIFCSPLOWO2_12_FULL_58_11</name>
    <dbReference type="NCBI Taxonomy" id="1817867"/>
    <lineage>
        <taxon>Bacteria</taxon>
        <taxon>Candidatus Glassiibacteriota</taxon>
    </lineage>
</organism>
<dbReference type="STRING" id="1817867.A3F83_15470"/>
<evidence type="ECO:0000256" key="5">
    <source>
        <dbReference type="ARBA" id="ARBA00022822"/>
    </source>
</evidence>
<reference evidence="10 11" key="1">
    <citation type="journal article" date="2016" name="Nat. Commun.">
        <title>Thousands of microbial genomes shed light on interconnected biogeochemical processes in an aquifer system.</title>
        <authorList>
            <person name="Anantharaman K."/>
            <person name="Brown C.T."/>
            <person name="Hug L.A."/>
            <person name="Sharon I."/>
            <person name="Castelle C.J."/>
            <person name="Probst A.J."/>
            <person name="Thomas B.C."/>
            <person name="Singh A."/>
            <person name="Wilkins M.J."/>
            <person name="Karaoz U."/>
            <person name="Brodie E.L."/>
            <person name="Williams K.H."/>
            <person name="Hubbard S.S."/>
            <person name="Banfield J.F."/>
        </authorList>
    </citation>
    <scope>NUCLEOTIDE SEQUENCE [LARGE SCALE GENOMIC DNA]</scope>
</reference>
<evidence type="ECO:0000313" key="11">
    <source>
        <dbReference type="Proteomes" id="UP000179129"/>
    </source>
</evidence>
<dbReference type="FunFam" id="3.20.20.70:FF:000024">
    <property type="entry name" value="Indole-3-glycerol phosphate synthase"/>
    <property type="match status" value="1"/>
</dbReference>
<feature type="domain" description="Indole-3-glycerol phosphate synthase" evidence="9">
    <location>
        <begin position="5"/>
        <end position="258"/>
    </location>
</feature>
<proteinExistence type="inferred from homology"/>
<keyword evidence="3 8" id="KW-0028">Amino-acid biosynthesis</keyword>
<evidence type="ECO:0000259" key="9">
    <source>
        <dbReference type="Pfam" id="PF00218"/>
    </source>
</evidence>
<dbReference type="InterPro" id="IPR045186">
    <property type="entry name" value="Indole-3-glycerol_P_synth"/>
</dbReference>
<dbReference type="HAMAP" id="MF_00134_B">
    <property type="entry name" value="IGPS_B"/>
    <property type="match status" value="1"/>
</dbReference>
<dbReference type="PROSITE" id="PS00614">
    <property type="entry name" value="IGPS"/>
    <property type="match status" value="1"/>
</dbReference>
<gene>
    <name evidence="8" type="primary">trpC</name>
    <name evidence="10" type="ORF">A3F83_15470</name>
</gene>
<keyword evidence="6 8" id="KW-0057">Aromatic amino acid biosynthesis</keyword>
<dbReference type="GO" id="GO:0000162">
    <property type="term" value="P:L-tryptophan biosynthetic process"/>
    <property type="evidence" value="ECO:0007669"/>
    <property type="project" value="UniProtKB-UniRule"/>
</dbReference>
<dbReference type="InterPro" id="IPR011060">
    <property type="entry name" value="RibuloseP-bd_barrel"/>
</dbReference>
<dbReference type="Pfam" id="PF00218">
    <property type="entry name" value="IGPS"/>
    <property type="match status" value="1"/>
</dbReference>
<comment type="similarity">
    <text evidence="8">Belongs to the TrpC family.</text>
</comment>
<evidence type="ECO:0000256" key="7">
    <source>
        <dbReference type="ARBA" id="ARBA00023239"/>
    </source>
</evidence>
<comment type="caution">
    <text evidence="10">The sequence shown here is derived from an EMBL/GenBank/DDBJ whole genome shotgun (WGS) entry which is preliminary data.</text>
</comment>
<evidence type="ECO:0000256" key="4">
    <source>
        <dbReference type="ARBA" id="ARBA00022793"/>
    </source>
</evidence>
<evidence type="ECO:0000256" key="8">
    <source>
        <dbReference type="HAMAP-Rule" id="MF_00134"/>
    </source>
</evidence>
<dbReference type="PANTHER" id="PTHR22854">
    <property type="entry name" value="TRYPTOPHAN BIOSYNTHESIS PROTEIN"/>
    <property type="match status" value="1"/>
</dbReference>
<dbReference type="InterPro" id="IPR013785">
    <property type="entry name" value="Aldolase_TIM"/>
</dbReference>
<evidence type="ECO:0000256" key="6">
    <source>
        <dbReference type="ARBA" id="ARBA00023141"/>
    </source>
</evidence>
<keyword evidence="4 8" id="KW-0210">Decarboxylase</keyword>
<accession>A0A1F5YZ52</accession>
<dbReference type="InterPro" id="IPR001468">
    <property type="entry name" value="Indole-3-GlycerolPSynthase_CS"/>
</dbReference>
<dbReference type="InterPro" id="IPR013798">
    <property type="entry name" value="Indole-3-glycerol_P_synth_dom"/>
</dbReference>
<dbReference type="Gene3D" id="3.20.20.70">
    <property type="entry name" value="Aldolase class I"/>
    <property type="match status" value="1"/>
</dbReference>
<comment type="catalytic activity">
    <reaction evidence="1 8">
        <text>1-(2-carboxyphenylamino)-1-deoxy-D-ribulose 5-phosphate + H(+) = (1S,2R)-1-C-(indol-3-yl)glycerol 3-phosphate + CO2 + H2O</text>
        <dbReference type="Rhea" id="RHEA:23476"/>
        <dbReference type="ChEBI" id="CHEBI:15377"/>
        <dbReference type="ChEBI" id="CHEBI:15378"/>
        <dbReference type="ChEBI" id="CHEBI:16526"/>
        <dbReference type="ChEBI" id="CHEBI:58613"/>
        <dbReference type="ChEBI" id="CHEBI:58866"/>
        <dbReference type="EC" id="4.1.1.48"/>
    </reaction>
</comment>
<dbReference type="GO" id="GO:0004425">
    <property type="term" value="F:indole-3-glycerol-phosphate synthase activity"/>
    <property type="evidence" value="ECO:0007669"/>
    <property type="project" value="UniProtKB-UniRule"/>
</dbReference>
<name>A0A1F5YZ52_9BACT</name>
<dbReference type="GO" id="GO:0004640">
    <property type="term" value="F:phosphoribosylanthranilate isomerase activity"/>
    <property type="evidence" value="ECO:0007669"/>
    <property type="project" value="TreeGrafter"/>
</dbReference>
<sequence length="262" mass="28832">MSFLGKIIERKREEIGESSRRLPLEEIRERLKDAPSVRTGSFRQALTVGEKVALIGEIKKASPSKGLIRPDFDPAALASAYARGGASALSVLTDYESFQGRNEYLALARQASGLPVLRKDFIIDRWQLYESRLLGADCVLLIVAALEAPALIDLSALAGELGLEVLVEVHDEKELERALTCRPDMIGVNNRDLDTFEVSLEVSRKLAPLFPEETIRVSESGITDGNDLRELSALGYHAVLVGEHLMRQPDLEQAVRTLLQGA</sequence>
<dbReference type="EMBL" id="MFIX01000056">
    <property type="protein sequence ID" value="OGG05395.1"/>
    <property type="molecule type" value="Genomic_DNA"/>
</dbReference>
<comment type="pathway">
    <text evidence="2 8">Amino-acid biosynthesis; L-tryptophan biosynthesis; L-tryptophan from chorismate: step 4/5.</text>
</comment>
<evidence type="ECO:0000313" key="10">
    <source>
        <dbReference type="EMBL" id="OGG05395.1"/>
    </source>
</evidence>
<keyword evidence="7 8" id="KW-0456">Lyase</keyword>
<dbReference type="PANTHER" id="PTHR22854:SF2">
    <property type="entry name" value="INDOLE-3-GLYCEROL-PHOSPHATE SYNTHASE"/>
    <property type="match status" value="1"/>
</dbReference>
<dbReference type="Proteomes" id="UP000179129">
    <property type="component" value="Unassembled WGS sequence"/>
</dbReference>
<evidence type="ECO:0000256" key="2">
    <source>
        <dbReference type="ARBA" id="ARBA00004696"/>
    </source>
</evidence>
<dbReference type="AlphaFoldDB" id="A0A1F5YZ52"/>
<dbReference type="SUPFAM" id="SSF51366">
    <property type="entry name" value="Ribulose-phoshate binding barrel"/>
    <property type="match status" value="1"/>
</dbReference>
<protein>
    <recommendedName>
        <fullName evidence="8">Indole-3-glycerol phosphate synthase</fullName>
        <shortName evidence="8">IGPS</shortName>
        <ecNumber evidence="8">4.1.1.48</ecNumber>
    </recommendedName>
</protein>
<dbReference type="CDD" id="cd00331">
    <property type="entry name" value="IGPS"/>
    <property type="match status" value="1"/>
</dbReference>
<dbReference type="UniPathway" id="UPA00035">
    <property type="reaction ID" value="UER00043"/>
</dbReference>
<dbReference type="EC" id="4.1.1.48" evidence="8"/>
<evidence type="ECO:0000256" key="3">
    <source>
        <dbReference type="ARBA" id="ARBA00022605"/>
    </source>
</evidence>
<evidence type="ECO:0000256" key="1">
    <source>
        <dbReference type="ARBA" id="ARBA00001633"/>
    </source>
</evidence>
<dbReference type="NCBIfam" id="NF001377">
    <property type="entry name" value="PRK00278.2-4"/>
    <property type="match status" value="1"/>
</dbReference>
<keyword evidence="5 8" id="KW-0822">Tryptophan biosynthesis</keyword>